<proteinExistence type="predicted"/>
<feature type="chain" id="PRO_5007891287" evidence="2">
    <location>
        <begin position="20"/>
        <end position="316"/>
    </location>
</feature>
<dbReference type="OrthoDB" id="4153189at2759"/>
<organism evidence="3 4">
    <name type="scientific">Niveomyces insectorum RCEF 264</name>
    <dbReference type="NCBI Taxonomy" id="1081102"/>
    <lineage>
        <taxon>Eukaryota</taxon>
        <taxon>Fungi</taxon>
        <taxon>Dikarya</taxon>
        <taxon>Ascomycota</taxon>
        <taxon>Pezizomycotina</taxon>
        <taxon>Sordariomycetes</taxon>
        <taxon>Hypocreomycetidae</taxon>
        <taxon>Hypocreales</taxon>
        <taxon>Cordycipitaceae</taxon>
        <taxon>Niveomyces</taxon>
    </lineage>
</organism>
<name>A0A167PU20_9HYPO</name>
<keyword evidence="2" id="KW-0732">Signal</keyword>
<gene>
    <name evidence="3" type="ORF">SPI_07408</name>
</gene>
<dbReference type="AlphaFoldDB" id="A0A167PU20"/>
<sequence length="316" mass="32058">MTRLCTALLLAVAAHTAAATGNLAAVGKIAVLAGKDNSPDGYQACSTVGSIVSSCADALPTNADDEQVVSCYCCGSGTTNLASVYGNCESYIATSASTYSFDYTIASEVQSICVDARRDGLTCGGGGGATATGTPARTRTTASGGVSFTDAVQTFGGGGGGLAGSPPPACTSFESVYLSCSRKLGDIETVHDDTLASCMCYSHGTYTTAVDDYISKCGVWAKTGIPTDYPTYVELETFCEDYPPETSAASTPSSSEAQVTSSPASLTSSTSTTQGTRRTVTVTPSETATPTPNAAVQNRQPAMVIVVLAVVVPFVV</sequence>
<feature type="compositionally biased region" description="Polar residues" evidence="1">
    <location>
        <begin position="284"/>
        <end position="294"/>
    </location>
</feature>
<accession>A0A167PU20</accession>
<evidence type="ECO:0000256" key="1">
    <source>
        <dbReference type="SAM" id="MobiDB-lite"/>
    </source>
</evidence>
<feature type="region of interest" description="Disordered" evidence="1">
    <location>
        <begin position="244"/>
        <end position="294"/>
    </location>
</feature>
<feature type="compositionally biased region" description="Low complexity" evidence="1">
    <location>
        <begin position="244"/>
        <end position="283"/>
    </location>
</feature>
<comment type="caution">
    <text evidence="3">The sequence shown here is derived from an EMBL/GenBank/DDBJ whole genome shotgun (WGS) entry which is preliminary data.</text>
</comment>
<reference evidence="3 4" key="1">
    <citation type="journal article" date="2016" name="Genome Biol. Evol.">
        <title>Divergent and convergent evolution of fungal pathogenicity.</title>
        <authorList>
            <person name="Shang Y."/>
            <person name="Xiao G."/>
            <person name="Zheng P."/>
            <person name="Cen K."/>
            <person name="Zhan S."/>
            <person name="Wang C."/>
        </authorList>
    </citation>
    <scope>NUCLEOTIDE SEQUENCE [LARGE SCALE GENOMIC DNA]</scope>
    <source>
        <strain evidence="3 4">RCEF 264</strain>
    </source>
</reference>
<evidence type="ECO:0000313" key="4">
    <source>
        <dbReference type="Proteomes" id="UP000076874"/>
    </source>
</evidence>
<protein>
    <submittedName>
        <fullName evidence="3">Uncharacterized protein</fullName>
    </submittedName>
</protein>
<feature type="signal peptide" evidence="2">
    <location>
        <begin position="1"/>
        <end position="19"/>
    </location>
</feature>
<dbReference type="Proteomes" id="UP000076874">
    <property type="component" value="Unassembled WGS sequence"/>
</dbReference>
<evidence type="ECO:0000313" key="3">
    <source>
        <dbReference type="EMBL" id="OAA57027.1"/>
    </source>
</evidence>
<keyword evidence="4" id="KW-1185">Reference proteome</keyword>
<dbReference type="EMBL" id="AZHD01000015">
    <property type="protein sequence ID" value="OAA57027.1"/>
    <property type="molecule type" value="Genomic_DNA"/>
</dbReference>
<evidence type="ECO:0000256" key="2">
    <source>
        <dbReference type="SAM" id="SignalP"/>
    </source>
</evidence>